<organism evidence="1 2">
    <name type="scientific">Paramecium sonneborni</name>
    <dbReference type="NCBI Taxonomy" id="65129"/>
    <lineage>
        <taxon>Eukaryota</taxon>
        <taxon>Sar</taxon>
        <taxon>Alveolata</taxon>
        <taxon>Ciliophora</taxon>
        <taxon>Intramacronucleata</taxon>
        <taxon>Oligohymenophorea</taxon>
        <taxon>Peniculida</taxon>
        <taxon>Parameciidae</taxon>
        <taxon>Paramecium</taxon>
    </lineage>
</organism>
<keyword evidence="2" id="KW-1185">Reference proteome</keyword>
<dbReference type="EMBL" id="CAJJDN010000039">
    <property type="protein sequence ID" value="CAD8079678.1"/>
    <property type="molecule type" value="Genomic_DNA"/>
</dbReference>
<evidence type="ECO:0000313" key="1">
    <source>
        <dbReference type="EMBL" id="CAD8079678.1"/>
    </source>
</evidence>
<dbReference type="AlphaFoldDB" id="A0A8S1MHS3"/>
<name>A0A8S1MHS3_9CILI</name>
<dbReference type="Proteomes" id="UP000692954">
    <property type="component" value="Unassembled WGS sequence"/>
</dbReference>
<sequence length="53" mass="6395">MFKEYFYEVNELESSQKILKSAEKYIVKHLNHVVSDMQFDFELITEVSTYVMI</sequence>
<protein>
    <submittedName>
        <fullName evidence="1">Uncharacterized protein</fullName>
    </submittedName>
</protein>
<proteinExistence type="predicted"/>
<evidence type="ECO:0000313" key="2">
    <source>
        <dbReference type="Proteomes" id="UP000692954"/>
    </source>
</evidence>
<accession>A0A8S1MHS3</accession>
<reference evidence="1" key="1">
    <citation type="submission" date="2021-01" db="EMBL/GenBank/DDBJ databases">
        <authorList>
            <consortium name="Genoscope - CEA"/>
            <person name="William W."/>
        </authorList>
    </citation>
    <scope>NUCLEOTIDE SEQUENCE</scope>
</reference>
<comment type="caution">
    <text evidence="1">The sequence shown here is derived from an EMBL/GenBank/DDBJ whole genome shotgun (WGS) entry which is preliminary data.</text>
</comment>
<gene>
    <name evidence="1" type="ORF">PSON_ATCC_30995.1.T0390233</name>
</gene>